<organism evidence="15 16">
    <name type="scientific">Senegalimassilia anaerobia</name>
    <dbReference type="NCBI Taxonomy" id="1473216"/>
    <lineage>
        <taxon>Bacteria</taxon>
        <taxon>Bacillati</taxon>
        <taxon>Actinomycetota</taxon>
        <taxon>Coriobacteriia</taxon>
        <taxon>Coriobacteriales</taxon>
        <taxon>Coriobacteriaceae</taxon>
        <taxon>Senegalimassilia</taxon>
    </lineage>
</organism>
<dbReference type="GO" id="GO:0006260">
    <property type="term" value="P:DNA replication"/>
    <property type="evidence" value="ECO:0007669"/>
    <property type="project" value="UniProtKB-UniRule"/>
</dbReference>
<keyword evidence="16" id="KW-1185">Reference proteome</keyword>
<dbReference type="InterPro" id="IPR027417">
    <property type="entry name" value="P-loop_NTPase"/>
</dbReference>
<dbReference type="GO" id="GO:0005737">
    <property type="term" value="C:cytoplasm"/>
    <property type="evidence" value="ECO:0007669"/>
    <property type="project" value="UniProtKB-SubCell"/>
</dbReference>
<keyword evidence="4 12" id="KW-0963">Cytoplasm</keyword>
<gene>
    <name evidence="12" type="primary">recF</name>
    <name evidence="15" type="ORF">C1880_05870</name>
</gene>
<dbReference type="RefSeq" id="WP_114620670.1">
    <property type="nucleotide sequence ID" value="NZ_PPTP01000004.1"/>
</dbReference>
<reference evidence="15 16" key="1">
    <citation type="journal article" date="2018" name="Elife">
        <title>Discovery and characterization of a prevalent human gut bacterial enzyme sufficient for the inactivation of a family of plant toxins.</title>
        <authorList>
            <person name="Koppel N."/>
            <person name="Bisanz J.E."/>
            <person name="Pandelia M.E."/>
            <person name="Turnbaugh P.J."/>
            <person name="Balskus E.P."/>
        </authorList>
    </citation>
    <scope>NUCLEOTIDE SEQUENCE [LARGE SCALE GENOMIC DNA]</scope>
    <source>
        <strain evidence="16">anaerobia AP69FAA</strain>
    </source>
</reference>
<dbReference type="InterPro" id="IPR018078">
    <property type="entry name" value="DNA-binding_RecF_CS"/>
</dbReference>
<dbReference type="PANTHER" id="PTHR32182">
    <property type="entry name" value="DNA REPLICATION AND REPAIR PROTEIN RECF"/>
    <property type="match status" value="1"/>
</dbReference>
<proteinExistence type="inferred from homology"/>
<evidence type="ECO:0000313" key="15">
    <source>
        <dbReference type="EMBL" id="RDB55737.1"/>
    </source>
</evidence>
<feature type="domain" description="RecF/RecN/SMC N-terminal" evidence="14">
    <location>
        <begin position="5"/>
        <end position="350"/>
    </location>
</feature>
<dbReference type="HAMAP" id="MF_00365">
    <property type="entry name" value="RecF"/>
    <property type="match status" value="1"/>
</dbReference>
<dbReference type="STRING" id="1034345.GCA_000236865_00732"/>
<sequence>MSLRIKDVAFDDFRSYEHFHLSGIGPLTVLVGPNAVGKTNVVEGIQLLTAQTSFRNPTGVQLVRDGADFARLHATAADESRLLELGLTIEAGKRRFTLNGKQKRTADLKGVIPSVTFTPDDLNLAKGSGTTRRNALDAVGSQLSRNHYLIRRDFDKVLRHKNSLLKDEASPLLLESLNDLMVTCGAQLVCYRAALFSKLAASMASYYAEIVGNQETLSARYAPSWLAEDEWLDAGETLDRDEARERFAAALAASMVQERARRRALVGPHADRIEFFIEGRPVGVYGSQGQQRSAVLAFKLAEVTLICDLLGQQPVLLLDDVMSELDEQRRRALVKFVSGDIQTFITTANLAYFDEDLLAAARVVRLPLERKDGE</sequence>
<evidence type="ECO:0000256" key="11">
    <source>
        <dbReference type="ARBA" id="ARBA00025401"/>
    </source>
</evidence>
<comment type="function">
    <text evidence="11 12 13">The RecF protein is involved in DNA metabolism; it is required for DNA replication and normal SOS inducibility. RecF binds preferentially to single-stranded, linear DNA. It also seems to bind ATP.</text>
</comment>
<accession>A0A369LAN1</accession>
<dbReference type="GO" id="GO:0006302">
    <property type="term" value="P:double-strand break repair"/>
    <property type="evidence" value="ECO:0007669"/>
    <property type="project" value="TreeGrafter"/>
</dbReference>
<evidence type="ECO:0000256" key="12">
    <source>
        <dbReference type="HAMAP-Rule" id="MF_00365"/>
    </source>
</evidence>
<dbReference type="GO" id="GO:0003697">
    <property type="term" value="F:single-stranded DNA binding"/>
    <property type="evidence" value="ECO:0007669"/>
    <property type="project" value="UniProtKB-UniRule"/>
</dbReference>
<dbReference type="NCBIfam" id="TIGR00611">
    <property type="entry name" value="recf"/>
    <property type="match status" value="1"/>
</dbReference>
<dbReference type="Gene3D" id="3.40.50.300">
    <property type="entry name" value="P-loop containing nucleotide triphosphate hydrolases"/>
    <property type="match status" value="1"/>
</dbReference>
<evidence type="ECO:0000256" key="10">
    <source>
        <dbReference type="ARBA" id="ARBA00023204"/>
    </source>
</evidence>
<protein>
    <recommendedName>
        <fullName evidence="3 12">DNA replication and repair protein RecF</fullName>
    </recommendedName>
</protein>
<evidence type="ECO:0000259" key="14">
    <source>
        <dbReference type="Pfam" id="PF02463"/>
    </source>
</evidence>
<keyword evidence="12 13" id="KW-0742">SOS response</keyword>
<dbReference type="GO" id="GO:0009432">
    <property type="term" value="P:SOS response"/>
    <property type="evidence" value="ECO:0007669"/>
    <property type="project" value="UniProtKB-UniRule"/>
</dbReference>
<dbReference type="GO" id="GO:0005524">
    <property type="term" value="F:ATP binding"/>
    <property type="evidence" value="ECO:0007669"/>
    <property type="project" value="UniProtKB-UniRule"/>
</dbReference>
<evidence type="ECO:0000256" key="2">
    <source>
        <dbReference type="ARBA" id="ARBA00008016"/>
    </source>
</evidence>
<dbReference type="SUPFAM" id="SSF52540">
    <property type="entry name" value="P-loop containing nucleoside triphosphate hydrolases"/>
    <property type="match status" value="1"/>
</dbReference>
<dbReference type="InterPro" id="IPR003395">
    <property type="entry name" value="RecF/RecN/SMC_N"/>
</dbReference>
<dbReference type="InterPro" id="IPR042174">
    <property type="entry name" value="RecF_2"/>
</dbReference>
<evidence type="ECO:0000256" key="9">
    <source>
        <dbReference type="ARBA" id="ARBA00023125"/>
    </source>
</evidence>
<evidence type="ECO:0000256" key="7">
    <source>
        <dbReference type="ARBA" id="ARBA00022763"/>
    </source>
</evidence>
<keyword evidence="10 12" id="KW-0234">DNA repair</keyword>
<dbReference type="PROSITE" id="PS00618">
    <property type="entry name" value="RECF_2"/>
    <property type="match status" value="1"/>
</dbReference>
<evidence type="ECO:0000256" key="1">
    <source>
        <dbReference type="ARBA" id="ARBA00004496"/>
    </source>
</evidence>
<dbReference type="Pfam" id="PF02463">
    <property type="entry name" value="SMC_N"/>
    <property type="match status" value="1"/>
</dbReference>
<evidence type="ECO:0000256" key="6">
    <source>
        <dbReference type="ARBA" id="ARBA00022741"/>
    </source>
</evidence>
<dbReference type="PANTHER" id="PTHR32182:SF0">
    <property type="entry name" value="DNA REPLICATION AND REPAIR PROTEIN RECF"/>
    <property type="match status" value="1"/>
</dbReference>
<keyword evidence="8 12" id="KW-0067">ATP-binding</keyword>
<evidence type="ECO:0000256" key="13">
    <source>
        <dbReference type="RuleBase" id="RU000578"/>
    </source>
</evidence>
<keyword evidence="7 12" id="KW-0227">DNA damage</keyword>
<name>A0A369LAN1_9ACTN</name>
<keyword evidence="5 12" id="KW-0235">DNA replication</keyword>
<dbReference type="GO" id="GO:0000731">
    <property type="term" value="P:DNA synthesis involved in DNA repair"/>
    <property type="evidence" value="ECO:0007669"/>
    <property type="project" value="TreeGrafter"/>
</dbReference>
<evidence type="ECO:0000256" key="5">
    <source>
        <dbReference type="ARBA" id="ARBA00022705"/>
    </source>
</evidence>
<evidence type="ECO:0000256" key="8">
    <source>
        <dbReference type="ARBA" id="ARBA00022840"/>
    </source>
</evidence>
<evidence type="ECO:0000256" key="4">
    <source>
        <dbReference type="ARBA" id="ARBA00022490"/>
    </source>
</evidence>
<comment type="caution">
    <text evidence="15">The sequence shown here is derived from an EMBL/GenBank/DDBJ whole genome shotgun (WGS) entry which is preliminary data.</text>
</comment>
<dbReference type="AlphaFoldDB" id="A0A369LAN1"/>
<keyword evidence="6 12" id="KW-0547">Nucleotide-binding</keyword>
<evidence type="ECO:0000313" key="16">
    <source>
        <dbReference type="Proteomes" id="UP000253792"/>
    </source>
</evidence>
<keyword evidence="9 12" id="KW-0238">DNA-binding</keyword>
<feature type="binding site" evidence="12">
    <location>
        <begin position="32"/>
        <end position="39"/>
    </location>
    <ligand>
        <name>ATP</name>
        <dbReference type="ChEBI" id="CHEBI:30616"/>
    </ligand>
</feature>
<dbReference type="EMBL" id="PPTP01000004">
    <property type="protein sequence ID" value="RDB55737.1"/>
    <property type="molecule type" value="Genomic_DNA"/>
</dbReference>
<dbReference type="OrthoDB" id="9803889at2"/>
<dbReference type="InterPro" id="IPR001238">
    <property type="entry name" value="DNA-binding_RecF"/>
</dbReference>
<evidence type="ECO:0000256" key="3">
    <source>
        <dbReference type="ARBA" id="ARBA00020170"/>
    </source>
</evidence>
<dbReference type="Proteomes" id="UP000253792">
    <property type="component" value="Unassembled WGS sequence"/>
</dbReference>
<comment type="similarity">
    <text evidence="2 12 13">Belongs to the RecF family.</text>
</comment>
<comment type="subcellular location">
    <subcellularLocation>
        <location evidence="1 12 13">Cytoplasm</location>
    </subcellularLocation>
</comment>
<dbReference type="Gene3D" id="1.20.1050.90">
    <property type="entry name" value="RecF/RecN/SMC, N-terminal domain"/>
    <property type="match status" value="1"/>
</dbReference>